<dbReference type="Gene3D" id="3.40.1580.10">
    <property type="entry name" value="SMI1/KNR4-like"/>
    <property type="match status" value="1"/>
</dbReference>
<dbReference type="RefSeq" id="WP_073097938.1">
    <property type="nucleotide sequence ID" value="NZ_QOVL01000004.1"/>
</dbReference>
<reference evidence="2 3" key="1">
    <citation type="submission" date="2018-07" db="EMBL/GenBank/DDBJ databases">
        <title>Leeuwenhoekiella genomics.</title>
        <authorList>
            <person name="Tahon G."/>
            <person name="Willems A."/>
        </authorList>
    </citation>
    <scope>NUCLEOTIDE SEQUENCE [LARGE SCALE GENOMIC DNA]</scope>
    <source>
        <strain evidence="2 3">LMG 1345</strain>
    </source>
</reference>
<dbReference type="PANTHER" id="PTHR47432:SF1">
    <property type="entry name" value="CELL WALL ASSEMBLY REGULATOR SMI1"/>
    <property type="match status" value="1"/>
</dbReference>
<dbReference type="InterPro" id="IPR018958">
    <property type="entry name" value="Knr4/Smi1-like_dom"/>
</dbReference>
<protein>
    <submittedName>
        <fullName evidence="2">Cell wall assembly regulator SMI1</fullName>
    </submittedName>
</protein>
<evidence type="ECO:0000313" key="3">
    <source>
        <dbReference type="Proteomes" id="UP000290608"/>
    </source>
</evidence>
<sequence length="350" mass="40925">MKDFIIYNEAFIDKKWDDFDFVSFEINTLPALEDPDDFRNSFTFRDAVLEDFENQANKSVIKLLLLTPDFIFHFKYYGIAFLEGKEIMTVELKQEERFKDWIKVITSDSRKSEKSYPQIFQFGKNQYSSQPASNFEKDFIYKDTGAFLYKFIPNEFIAEKLKKEKADFIRPFVNLNVPSDLKMLAEAFRKLVEAKNLEVTVPVANDAVYEAFEKQAGFAFPQVLKDFFTLHNGVKNTAFMTAEAMLNEWKQWNDIYEEWTQEDLLDTYSTNEGKVLLMYTTPYWIPFFDLGNGSFIGLDLAPAEKGTSGQIIRFGADQEIGYQQAESLDAFLKQLLQEEEIVDWEWLPTE</sequence>
<dbReference type="STRING" id="1122159.SAMN02745246_01065"/>
<dbReference type="InterPro" id="IPR051873">
    <property type="entry name" value="KNR4/SMI1_regulator"/>
</dbReference>
<gene>
    <name evidence="2" type="ORF">DSL99_1094</name>
</gene>
<dbReference type="SMART" id="SM00860">
    <property type="entry name" value="SMI1_KNR4"/>
    <property type="match status" value="1"/>
</dbReference>
<proteinExistence type="predicted"/>
<organism evidence="2 3">
    <name type="scientific">Leeuwenhoekiella marinoflava</name>
    <dbReference type="NCBI Taxonomy" id="988"/>
    <lineage>
        <taxon>Bacteria</taxon>
        <taxon>Pseudomonadati</taxon>
        <taxon>Bacteroidota</taxon>
        <taxon>Flavobacteriia</taxon>
        <taxon>Flavobacteriales</taxon>
        <taxon>Flavobacteriaceae</taxon>
        <taxon>Leeuwenhoekiella</taxon>
    </lineage>
</organism>
<dbReference type="PANTHER" id="PTHR47432">
    <property type="entry name" value="CELL WALL ASSEMBLY REGULATOR SMI1"/>
    <property type="match status" value="1"/>
</dbReference>
<evidence type="ECO:0000313" key="2">
    <source>
        <dbReference type="EMBL" id="RXG32288.1"/>
    </source>
</evidence>
<dbReference type="Proteomes" id="UP000290608">
    <property type="component" value="Unassembled WGS sequence"/>
</dbReference>
<dbReference type="Pfam" id="PF09346">
    <property type="entry name" value="SMI1_KNR4"/>
    <property type="match status" value="1"/>
</dbReference>
<accession>A0A4V1KSM8</accession>
<dbReference type="SUPFAM" id="SSF160631">
    <property type="entry name" value="SMI1/KNR4-like"/>
    <property type="match status" value="1"/>
</dbReference>
<dbReference type="AlphaFoldDB" id="A0A4V1KSM8"/>
<dbReference type="InterPro" id="IPR037883">
    <property type="entry name" value="Knr4/Smi1-like_sf"/>
</dbReference>
<name>A0A4V1KSM8_9FLAO</name>
<dbReference type="EMBL" id="QOVL01000004">
    <property type="protein sequence ID" value="RXG32288.1"/>
    <property type="molecule type" value="Genomic_DNA"/>
</dbReference>
<feature type="domain" description="Knr4/Smi1-like" evidence="1">
    <location>
        <begin position="202"/>
        <end position="334"/>
    </location>
</feature>
<comment type="caution">
    <text evidence="2">The sequence shown here is derived from an EMBL/GenBank/DDBJ whole genome shotgun (WGS) entry which is preliminary data.</text>
</comment>
<evidence type="ECO:0000259" key="1">
    <source>
        <dbReference type="SMART" id="SM00860"/>
    </source>
</evidence>